<feature type="transmembrane region" description="Helical" evidence="1">
    <location>
        <begin position="471"/>
        <end position="495"/>
    </location>
</feature>
<evidence type="ECO:0000259" key="2">
    <source>
        <dbReference type="Pfam" id="PF09925"/>
    </source>
</evidence>
<keyword evidence="1" id="KW-0472">Membrane</keyword>
<feature type="transmembrane region" description="Helical" evidence="1">
    <location>
        <begin position="105"/>
        <end position="122"/>
    </location>
</feature>
<sequence length="595" mass="66711">MKIKSLRYIMRLMENMGNQDLINKINALLGKSASREEIYKELLAVGFSVKDIEDGLKVIKSQDSKKNSHNRIVGIIALIGAIFMGAGIFSFIAANWQGMDKPVKIGIILFSMIAFYAAGWFIKEKKEHNKLGNALIFLGAITYGAGIFLVGQMFNISENWPDAFVLWMAGVLAVGFATRSYSLYYLAIAVGFATVFLHPFCDFGIIGGGGGDCFSTSSFFLLFFAVIITFLAGWFLRFGMSEDENSELNPSVWKEDSISQMFFLLSLFLTGAALLALNREFLGDAVSWLTVLLSVSIFGILVSYYFRMAVTLAFSLIGVVVWWTTTATEWASDADIKMIGVFAIFFFISALFYVLGRAHFGNHFRKLSLVYMVFGNLFVTILLFVSSTNFGLEIIDEAIEGKSIAGSWQLLLSIVILLTLAIGTMFYNLGKKTMSYLEFLTVFILMTIMMVLVFVVPYSKIYELSELDYSWGLALAIILNSALFGEIFGMIFTGYVRKEKWLINFGIIFLFAFIFVKYFDWAFRFLDKSIFFIGAGVILFITVWFMGKGRKKMLSTMGEEGVVKVEAFVASVNSNNAPIDTEKINNFSSDKEFKI</sequence>
<proteinExistence type="predicted"/>
<dbReference type="InterPro" id="IPR018677">
    <property type="entry name" value="DUF2157"/>
</dbReference>
<feature type="transmembrane region" description="Helical" evidence="1">
    <location>
        <begin position="184"/>
        <end position="207"/>
    </location>
</feature>
<gene>
    <name evidence="3" type="ORF">COV02_02125</name>
</gene>
<dbReference type="AlphaFoldDB" id="A0A2M8LA90"/>
<feature type="transmembrane region" description="Helical" evidence="1">
    <location>
        <begin position="338"/>
        <end position="356"/>
    </location>
</feature>
<dbReference type="EMBL" id="PFER01000033">
    <property type="protein sequence ID" value="PJE73532.1"/>
    <property type="molecule type" value="Genomic_DNA"/>
</dbReference>
<accession>A0A2M8LA90</accession>
<evidence type="ECO:0000313" key="3">
    <source>
        <dbReference type="EMBL" id="PJE73532.1"/>
    </source>
</evidence>
<feature type="transmembrane region" description="Helical" evidence="1">
    <location>
        <begin position="160"/>
        <end position="177"/>
    </location>
</feature>
<feature type="domain" description="DUF2157" evidence="2">
    <location>
        <begin position="64"/>
        <end position="182"/>
    </location>
</feature>
<evidence type="ECO:0000256" key="1">
    <source>
        <dbReference type="SAM" id="Phobius"/>
    </source>
</evidence>
<feature type="transmembrane region" description="Helical" evidence="1">
    <location>
        <begin position="134"/>
        <end position="154"/>
    </location>
</feature>
<organism evidence="3 4">
    <name type="scientific">Candidatus Terrybacteria bacterium CG10_big_fil_rev_8_21_14_0_10_41_10</name>
    <dbReference type="NCBI Taxonomy" id="1975026"/>
    <lineage>
        <taxon>Bacteria</taxon>
        <taxon>Candidatus Terryibacteriota</taxon>
    </lineage>
</organism>
<feature type="transmembrane region" description="Helical" evidence="1">
    <location>
        <begin position="529"/>
        <end position="547"/>
    </location>
</feature>
<feature type="transmembrane region" description="Helical" evidence="1">
    <location>
        <begin position="407"/>
        <end position="427"/>
    </location>
</feature>
<name>A0A2M8LA90_9BACT</name>
<feature type="transmembrane region" description="Helical" evidence="1">
    <location>
        <begin position="219"/>
        <end position="240"/>
    </location>
</feature>
<evidence type="ECO:0000313" key="4">
    <source>
        <dbReference type="Proteomes" id="UP000230959"/>
    </source>
</evidence>
<keyword evidence="1" id="KW-1133">Transmembrane helix</keyword>
<feature type="transmembrane region" description="Helical" evidence="1">
    <location>
        <begin position="439"/>
        <end position="459"/>
    </location>
</feature>
<feature type="transmembrane region" description="Helical" evidence="1">
    <location>
        <begin position="72"/>
        <end position="93"/>
    </location>
</feature>
<feature type="transmembrane region" description="Helical" evidence="1">
    <location>
        <begin position="261"/>
        <end position="279"/>
    </location>
</feature>
<reference evidence="4" key="1">
    <citation type="submission" date="2017-09" db="EMBL/GenBank/DDBJ databases">
        <title>Depth-based differentiation of microbial function through sediment-hosted aquifers and enrichment of novel symbionts in the deep terrestrial subsurface.</title>
        <authorList>
            <person name="Probst A.J."/>
            <person name="Ladd B."/>
            <person name="Jarett J.K."/>
            <person name="Geller-Mcgrath D.E."/>
            <person name="Sieber C.M.K."/>
            <person name="Emerson J.B."/>
            <person name="Anantharaman K."/>
            <person name="Thomas B.C."/>
            <person name="Malmstrom R."/>
            <person name="Stieglmeier M."/>
            <person name="Klingl A."/>
            <person name="Woyke T."/>
            <person name="Ryan C.M."/>
            <person name="Banfield J.F."/>
        </authorList>
    </citation>
    <scope>NUCLEOTIDE SEQUENCE [LARGE SCALE GENOMIC DNA]</scope>
</reference>
<feature type="transmembrane region" description="Helical" evidence="1">
    <location>
        <begin position="368"/>
        <end position="387"/>
    </location>
</feature>
<comment type="caution">
    <text evidence="3">The sequence shown here is derived from an EMBL/GenBank/DDBJ whole genome shotgun (WGS) entry which is preliminary data.</text>
</comment>
<feature type="transmembrane region" description="Helical" evidence="1">
    <location>
        <begin position="285"/>
        <end position="306"/>
    </location>
</feature>
<protein>
    <recommendedName>
        <fullName evidence="2">DUF2157 domain-containing protein</fullName>
    </recommendedName>
</protein>
<dbReference type="Proteomes" id="UP000230959">
    <property type="component" value="Unassembled WGS sequence"/>
</dbReference>
<feature type="transmembrane region" description="Helical" evidence="1">
    <location>
        <begin position="502"/>
        <end position="523"/>
    </location>
</feature>
<dbReference type="Pfam" id="PF09925">
    <property type="entry name" value="DUF2157"/>
    <property type="match status" value="1"/>
</dbReference>
<feature type="transmembrane region" description="Helical" evidence="1">
    <location>
        <begin position="313"/>
        <end position="332"/>
    </location>
</feature>
<keyword evidence="1" id="KW-0812">Transmembrane</keyword>